<name>A0A2Z7CXA4_9LAMI</name>
<dbReference type="InterPro" id="IPR021916">
    <property type="entry name" value="DUF3527"/>
</dbReference>
<evidence type="ECO:0000256" key="1">
    <source>
        <dbReference type="SAM" id="MobiDB-lite"/>
    </source>
</evidence>
<dbReference type="PANTHER" id="PTHR31390">
    <property type="entry name" value="EXPRESSED PROTEIN"/>
    <property type="match status" value="1"/>
</dbReference>
<dbReference type="AlphaFoldDB" id="A0A2Z7CXA4"/>
<organism evidence="2 3">
    <name type="scientific">Dorcoceras hygrometricum</name>
    <dbReference type="NCBI Taxonomy" id="472368"/>
    <lineage>
        <taxon>Eukaryota</taxon>
        <taxon>Viridiplantae</taxon>
        <taxon>Streptophyta</taxon>
        <taxon>Embryophyta</taxon>
        <taxon>Tracheophyta</taxon>
        <taxon>Spermatophyta</taxon>
        <taxon>Magnoliopsida</taxon>
        <taxon>eudicotyledons</taxon>
        <taxon>Gunneridae</taxon>
        <taxon>Pentapetalae</taxon>
        <taxon>asterids</taxon>
        <taxon>lamiids</taxon>
        <taxon>Lamiales</taxon>
        <taxon>Gesneriaceae</taxon>
        <taxon>Didymocarpoideae</taxon>
        <taxon>Trichosporeae</taxon>
        <taxon>Loxocarpinae</taxon>
        <taxon>Dorcoceras</taxon>
    </lineage>
</organism>
<dbReference type="Pfam" id="PF12043">
    <property type="entry name" value="DUF3527"/>
    <property type="match status" value="2"/>
</dbReference>
<sequence length="840" mass="92681">MAQSLSQRSLMHGQSVIAGTRKISSCSTEKDSRFQDTPKVEHRFTQPFLDPSCIFAQSKGTEHMIQCKYLESNQNSMLGNKVYNDDELVKHMSNVPCFLQQVGKDKSIQEKALNFGVLDWRKLEKWKYNERMPVKIHKKTASSCTGSIAMASGPPKMSANLKTSHGVKASLHFGSPRRKSLPSQSSHLNPFQMERKDTCCKEENSFEGIRQPGNLETLSQEFQGIQRLSVDRPQKFHHKVENHGSCCSEPYLNKVKLKGIKKETIPQRKSWSFEQGKHKISLSSNDTIDTQCKVSEKSMDDGVNYTHVSFPADLQNILLVPKHFPKNSCSDSSQFSEPRMSLDGQLAEAIGNRFANSFSPQESGEFCKHVIPIPSEAEGLIKHEKTAKHSVLAEAPKRPDAEQPTVKGRHPSPTSRFGFGLGKMSRTSSFKESSAVPQLSSTNTSVGSGPVMEITTGADTTDKEKGNSSSKGRSSPLRRLLDPLLKKPSSIGQPPNGTMVTRGLCQDKKVAGLSSKSLLQLSVKNGLPFFKLVVGNSTNGVLAAVVEKLPAFGKSDHSMVYSFYSIHEVRRKNMWIQASKSKSCDLGCNILGQMKISTIHVLKSRAKNLDGCAVRECVLYGVDKEQMDMQEPEFAPGKEMAAVVLQNSCEKLNHSELNGNKKLYQDENIDSAVVILPGGVHGMPYRGAPSSLISRWRSGGSCDCGGWDVGCKLQVLTNHYKKDCKILESPMPSSTMDCFHLFVQGREQKSKPAFNLEAFGNGFYSLELDSSISLLEAFATCVALLTCQKFSEILDTNIPGHILEALIETCKPKATTPTPFSRQVPAKYTTCRPPSPVGRI</sequence>
<evidence type="ECO:0000313" key="2">
    <source>
        <dbReference type="EMBL" id="KZV51742.1"/>
    </source>
</evidence>
<evidence type="ECO:0000313" key="3">
    <source>
        <dbReference type="Proteomes" id="UP000250235"/>
    </source>
</evidence>
<keyword evidence="3" id="KW-1185">Reference proteome</keyword>
<gene>
    <name evidence="2" type="ORF">F511_11430</name>
</gene>
<protein>
    <submittedName>
        <fullName evidence="2">Uncharacterized protein</fullName>
    </submittedName>
</protein>
<feature type="region of interest" description="Disordered" evidence="1">
    <location>
        <begin position="388"/>
        <end position="479"/>
    </location>
</feature>
<feature type="compositionally biased region" description="Polar residues" evidence="1">
    <location>
        <begin position="425"/>
        <end position="447"/>
    </location>
</feature>
<dbReference type="Proteomes" id="UP000250235">
    <property type="component" value="Unassembled WGS sequence"/>
</dbReference>
<accession>A0A2Z7CXA4</accession>
<dbReference type="EMBL" id="KQ991570">
    <property type="protein sequence ID" value="KZV51742.1"/>
    <property type="molecule type" value="Genomic_DNA"/>
</dbReference>
<dbReference type="OrthoDB" id="1898655at2759"/>
<reference evidence="2 3" key="1">
    <citation type="journal article" date="2015" name="Proc. Natl. Acad. Sci. U.S.A.">
        <title>The resurrection genome of Boea hygrometrica: A blueprint for survival of dehydration.</title>
        <authorList>
            <person name="Xiao L."/>
            <person name="Yang G."/>
            <person name="Zhang L."/>
            <person name="Yang X."/>
            <person name="Zhao S."/>
            <person name="Ji Z."/>
            <person name="Zhou Q."/>
            <person name="Hu M."/>
            <person name="Wang Y."/>
            <person name="Chen M."/>
            <person name="Xu Y."/>
            <person name="Jin H."/>
            <person name="Xiao X."/>
            <person name="Hu G."/>
            <person name="Bao F."/>
            <person name="Hu Y."/>
            <person name="Wan P."/>
            <person name="Li L."/>
            <person name="Deng X."/>
            <person name="Kuang T."/>
            <person name="Xiang C."/>
            <person name="Zhu J.K."/>
            <person name="Oliver M.J."/>
            <person name="He Y."/>
        </authorList>
    </citation>
    <scope>NUCLEOTIDE SEQUENCE [LARGE SCALE GENOMIC DNA]</scope>
    <source>
        <strain evidence="3">cv. XS01</strain>
    </source>
</reference>
<proteinExistence type="predicted"/>
<dbReference type="PANTHER" id="PTHR31390:SF12">
    <property type="entry name" value="PUTATIVE (DUF3527)-RELATED"/>
    <property type="match status" value="1"/>
</dbReference>